<keyword evidence="1" id="KW-0597">Phosphoprotein</keyword>
<accession>M8AW18</accession>
<keyword evidence="3" id="KW-0677">Repeat</keyword>
<proteinExistence type="predicted"/>
<feature type="compositionally biased region" description="Acidic residues" evidence="4">
    <location>
        <begin position="39"/>
        <end position="66"/>
    </location>
</feature>
<dbReference type="SMART" id="SM00320">
    <property type="entry name" value="WD40"/>
    <property type="match status" value="6"/>
</dbReference>
<evidence type="ECO:0000256" key="2">
    <source>
        <dbReference type="ARBA" id="ARBA00022574"/>
    </source>
</evidence>
<protein>
    <submittedName>
        <fullName evidence="5">Uncharacterized WD repeat-containing protein C17D11.16</fullName>
    </submittedName>
</protein>
<dbReference type="InterPro" id="IPR044285">
    <property type="entry name" value="PWP1"/>
</dbReference>
<dbReference type="PANTHER" id="PTHR14091">
    <property type="entry name" value="PERIODIC TRYPTOPHAN PROTEIN 1"/>
    <property type="match status" value="1"/>
</dbReference>
<gene>
    <name evidence="5" type="ORF">TRIUR3_03779</name>
</gene>
<feature type="compositionally biased region" description="Low complexity" evidence="4">
    <location>
        <begin position="67"/>
        <end position="88"/>
    </location>
</feature>
<dbReference type="GO" id="GO:0006364">
    <property type="term" value="P:rRNA processing"/>
    <property type="evidence" value="ECO:0007669"/>
    <property type="project" value="InterPro"/>
</dbReference>
<dbReference type="EMBL" id="KD045862">
    <property type="protein sequence ID" value="EMS65259.1"/>
    <property type="molecule type" value="Genomic_DNA"/>
</dbReference>
<evidence type="ECO:0000256" key="4">
    <source>
        <dbReference type="SAM" id="MobiDB-lite"/>
    </source>
</evidence>
<evidence type="ECO:0000256" key="3">
    <source>
        <dbReference type="ARBA" id="ARBA00022737"/>
    </source>
</evidence>
<dbReference type="Gene3D" id="2.130.10.10">
    <property type="entry name" value="YVTN repeat-like/Quinoprotein amine dehydrogenase"/>
    <property type="match status" value="2"/>
</dbReference>
<dbReference type="Pfam" id="PF00400">
    <property type="entry name" value="WD40"/>
    <property type="match status" value="3"/>
</dbReference>
<dbReference type="PROSITE" id="PS50082">
    <property type="entry name" value="WD_REPEATS_2"/>
    <property type="match status" value="2"/>
</dbReference>
<dbReference type="SUPFAM" id="SSF50978">
    <property type="entry name" value="WD40 repeat-like"/>
    <property type="match status" value="1"/>
</dbReference>
<dbReference type="PANTHER" id="PTHR14091:SF0">
    <property type="entry name" value="PERIODIC TRYPTOPHAN PROTEIN 1 HOMOLOG"/>
    <property type="match status" value="1"/>
</dbReference>
<dbReference type="PROSITE" id="PS50294">
    <property type="entry name" value="WD_REPEATS_REGION"/>
    <property type="match status" value="2"/>
</dbReference>
<keyword evidence="2" id="KW-0853">WD repeat</keyword>
<dbReference type="eggNOG" id="KOG0270">
    <property type="taxonomic scope" value="Eukaryota"/>
</dbReference>
<dbReference type="GO" id="GO:0005634">
    <property type="term" value="C:nucleus"/>
    <property type="evidence" value="ECO:0007669"/>
    <property type="project" value="TreeGrafter"/>
</dbReference>
<dbReference type="InterPro" id="IPR036322">
    <property type="entry name" value="WD40_repeat_dom_sf"/>
</dbReference>
<dbReference type="AlphaFoldDB" id="M8AW18"/>
<dbReference type="FunFam" id="2.130.10.10:FF:000485">
    <property type="entry name" value="Putative WD repeat-containing protein C17D11.16"/>
    <property type="match status" value="1"/>
</dbReference>
<name>M8AW18_TRIUA</name>
<sequence>MSWVPRGAAKSVPIEAEPPTKEEIEEAMKKIALGREAGSDADDADGDEDDDAVMEVDGAEDEEVDEGAQARAAAKALGTKSSSGSGAVGDVSDGLAELNMDAYDEEEDGLELFSTGLGDLYYKSNEEDPYIIKNDDDVSIVEELEDGDPNMFVHHEVPLSDFPLCTAWMDFNRQDGEQKGNFIAVGTMDPTIEIWNLDVVDEVEPHYVLGGVSKKKKKVKGKKGKTYKKGSHRSSVLGLAWNTVVRNALASASADKTVKVWDLSAGKCLVTLQHHDDKVIIDTTFFLNSVQSVAWRSPEVLLSGSFDRTIAMTDMKDSGQCCHKWPVEADVESLVCDPHNEHSFVVSLENGMVQAFDIRTASSNSNPGQPIFTLHAHEKAVSSISFAPSTPNFLATGSTDKMVKLWDLSNNQPSCVSSLNPKLGAIFSVSFSIDNPFLLACGGSKGKLKVWNTLSEPAVANKFGKYSTISKYFSLATKLFVCYPIGRIIDDIDSEKIDLPNGLCVKSKCRSTPEDCVCCLADNNCHWTMAECKAQIAFKLLPIIPAKF</sequence>
<dbReference type="OMA" id="CFVPRGV"/>
<evidence type="ECO:0000256" key="1">
    <source>
        <dbReference type="ARBA" id="ARBA00022553"/>
    </source>
</evidence>
<dbReference type="PROSITE" id="PS00678">
    <property type="entry name" value="WD_REPEATS_1"/>
    <property type="match status" value="2"/>
</dbReference>
<organism evidence="5">
    <name type="scientific">Triticum urartu</name>
    <name type="common">Red wild einkorn</name>
    <name type="synonym">Crithodium urartu</name>
    <dbReference type="NCBI Taxonomy" id="4572"/>
    <lineage>
        <taxon>Eukaryota</taxon>
        <taxon>Viridiplantae</taxon>
        <taxon>Streptophyta</taxon>
        <taxon>Embryophyta</taxon>
        <taxon>Tracheophyta</taxon>
        <taxon>Spermatophyta</taxon>
        <taxon>Magnoliopsida</taxon>
        <taxon>Liliopsida</taxon>
        <taxon>Poales</taxon>
        <taxon>Poaceae</taxon>
        <taxon>BOP clade</taxon>
        <taxon>Pooideae</taxon>
        <taxon>Triticodae</taxon>
        <taxon>Triticeae</taxon>
        <taxon>Triticinae</taxon>
        <taxon>Triticum</taxon>
    </lineage>
</organism>
<feature type="compositionally biased region" description="Basic and acidic residues" evidence="4">
    <location>
        <begin position="18"/>
        <end position="29"/>
    </location>
</feature>
<dbReference type="InterPro" id="IPR020472">
    <property type="entry name" value="WD40_PAC1"/>
</dbReference>
<dbReference type="InterPro" id="IPR001680">
    <property type="entry name" value="WD40_rpt"/>
</dbReference>
<reference evidence="5" key="1">
    <citation type="journal article" date="2013" name="Nature">
        <title>Draft genome of the wheat A-genome progenitor Triticum urartu.</title>
        <authorList>
            <person name="Ling H.Q."/>
            <person name="Zhao S."/>
            <person name="Liu D."/>
            <person name="Wang J."/>
            <person name="Sun H."/>
            <person name="Zhang C."/>
            <person name="Fan H."/>
            <person name="Li D."/>
            <person name="Dong L."/>
            <person name="Tao Y."/>
            <person name="Gao C."/>
            <person name="Wu H."/>
            <person name="Li Y."/>
            <person name="Cui Y."/>
            <person name="Guo X."/>
            <person name="Zheng S."/>
            <person name="Wang B."/>
            <person name="Yu K."/>
            <person name="Liang Q."/>
            <person name="Yang W."/>
            <person name="Lou X."/>
            <person name="Chen J."/>
            <person name="Feng M."/>
            <person name="Jian J."/>
            <person name="Zhang X."/>
            <person name="Luo G."/>
            <person name="Jiang Y."/>
            <person name="Liu J."/>
            <person name="Wang Z."/>
            <person name="Sha Y."/>
            <person name="Zhang B."/>
            <person name="Wu H."/>
            <person name="Tang D."/>
            <person name="Shen Q."/>
            <person name="Xue P."/>
            <person name="Zou S."/>
            <person name="Wang X."/>
            <person name="Liu X."/>
            <person name="Wang F."/>
            <person name="Yang Y."/>
            <person name="An X."/>
            <person name="Dong Z."/>
            <person name="Zhang K."/>
            <person name="Zhang X."/>
            <person name="Luo M.C."/>
            <person name="Dvorak J."/>
            <person name="Tong Y."/>
            <person name="Wang J."/>
            <person name="Yang H."/>
            <person name="Li Z."/>
            <person name="Wang D."/>
            <person name="Zhang A."/>
            <person name="Wang J."/>
        </authorList>
    </citation>
    <scope>NUCLEOTIDE SEQUENCE</scope>
</reference>
<dbReference type="STRING" id="4572.M8AW18"/>
<dbReference type="PRINTS" id="PR00320">
    <property type="entry name" value="GPROTEINBRPT"/>
</dbReference>
<evidence type="ECO:0000313" key="5">
    <source>
        <dbReference type="EMBL" id="EMS65259.1"/>
    </source>
</evidence>
<feature type="region of interest" description="Disordered" evidence="4">
    <location>
        <begin position="1"/>
        <end position="88"/>
    </location>
</feature>
<dbReference type="InterPro" id="IPR019775">
    <property type="entry name" value="WD40_repeat_CS"/>
</dbReference>
<dbReference type="InterPro" id="IPR015943">
    <property type="entry name" value="WD40/YVTN_repeat-like_dom_sf"/>
</dbReference>